<dbReference type="InterPro" id="IPR036271">
    <property type="entry name" value="Tet_transcr_reg_TetR-rel_C_sf"/>
</dbReference>
<reference evidence="6 7" key="1">
    <citation type="submission" date="2015-10" db="EMBL/GenBank/DDBJ databases">
        <title>Chryseobacterium aquaticum genome.</title>
        <authorList>
            <person name="Newman J.D."/>
            <person name="Ferguson M.B."/>
            <person name="Miller J.R."/>
        </authorList>
    </citation>
    <scope>NUCLEOTIDE SEQUENCE [LARGE SCALE GENOMIC DNA]</scope>
    <source>
        <strain evidence="6 7">KCTC 12483</strain>
    </source>
</reference>
<feature type="DNA-binding region" description="H-T-H motif" evidence="4">
    <location>
        <begin position="28"/>
        <end position="47"/>
    </location>
</feature>
<comment type="caution">
    <text evidence="6">The sequence shown here is derived from an EMBL/GenBank/DDBJ whole genome shotgun (WGS) entry which is preliminary data.</text>
</comment>
<dbReference type="OrthoDB" id="9798857at2"/>
<evidence type="ECO:0000313" key="6">
    <source>
        <dbReference type="EMBL" id="KQK26157.1"/>
    </source>
</evidence>
<protein>
    <submittedName>
        <fullName evidence="6">TetR family transcriptional regulator</fullName>
    </submittedName>
</protein>
<dbReference type="Pfam" id="PF00440">
    <property type="entry name" value="TetR_N"/>
    <property type="match status" value="1"/>
</dbReference>
<dbReference type="PANTHER" id="PTHR47506:SF6">
    <property type="entry name" value="HTH-TYPE TRANSCRIPTIONAL REPRESSOR NEMR"/>
    <property type="match status" value="1"/>
</dbReference>
<dbReference type="GO" id="GO:0003677">
    <property type="term" value="F:DNA binding"/>
    <property type="evidence" value="ECO:0007669"/>
    <property type="project" value="UniProtKB-UniRule"/>
</dbReference>
<evidence type="ECO:0000313" key="7">
    <source>
        <dbReference type="Proteomes" id="UP000051682"/>
    </source>
</evidence>
<dbReference type="PROSITE" id="PS50977">
    <property type="entry name" value="HTH_TETR_2"/>
    <property type="match status" value="1"/>
</dbReference>
<evidence type="ECO:0000256" key="4">
    <source>
        <dbReference type="PROSITE-ProRule" id="PRU00335"/>
    </source>
</evidence>
<dbReference type="PROSITE" id="PS01081">
    <property type="entry name" value="HTH_TETR_1"/>
    <property type="match status" value="1"/>
</dbReference>
<evidence type="ECO:0000256" key="2">
    <source>
        <dbReference type="ARBA" id="ARBA00023125"/>
    </source>
</evidence>
<dbReference type="EMBL" id="LLYZ01000005">
    <property type="protein sequence ID" value="KQK26157.1"/>
    <property type="molecule type" value="Genomic_DNA"/>
</dbReference>
<dbReference type="Gene3D" id="1.10.357.10">
    <property type="entry name" value="Tetracycline Repressor, domain 2"/>
    <property type="match status" value="1"/>
</dbReference>
<dbReference type="SUPFAM" id="SSF48498">
    <property type="entry name" value="Tetracyclin repressor-like, C-terminal domain"/>
    <property type="match status" value="1"/>
</dbReference>
<dbReference type="AlphaFoldDB" id="A0A0Q3HUG3"/>
<dbReference type="PANTHER" id="PTHR47506">
    <property type="entry name" value="TRANSCRIPTIONAL REGULATORY PROTEIN"/>
    <property type="match status" value="1"/>
</dbReference>
<name>A0A0Q3HUG3_9FLAO</name>
<organism evidence="6 7">
    <name type="scientific">Chryseobacterium aquaticum</name>
    <dbReference type="NCBI Taxonomy" id="452084"/>
    <lineage>
        <taxon>Bacteria</taxon>
        <taxon>Pseudomonadati</taxon>
        <taxon>Bacteroidota</taxon>
        <taxon>Flavobacteriia</taxon>
        <taxon>Flavobacteriales</taxon>
        <taxon>Weeksellaceae</taxon>
        <taxon>Chryseobacterium group</taxon>
        <taxon>Chryseobacterium</taxon>
    </lineage>
</organism>
<keyword evidence="3" id="KW-0804">Transcription</keyword>
<proteinExistence type="predicted"/>
<evidence type="ECO:0000256" key="1">
    <source>
        <dbReference type="ARBA" id="ARBA00023015"/>
    </source>
</evidence>
<dbReference type="RefSeq" id="WP_056015199.1">
    <property type="nucleotide sequence ID" value="NZ_LLYZ01000005.1"/>
</dbReference>
<dbReference type="PRINTS" id="PR00455">
    <property type="entry name" value="HTHTETR"/>
</dbReference>
<dbReference type="InterPro" id="IPR023772">
    <property type="entry name" value="DNA-bd_HTH_TetR-type_CS"/>
</dbReference>
<evidence type="ECO:0000259" key="5">
    <source>
        <dbReference type="PROSITE" id="PS50977"/>
    </source>
</evidence>
<accession>A0A0Q3HUG3</accession>
<dbReference type="Pfam" id="PF16925">
    <property type="entry name" value="TetR_C_13"/>
    <property type="match status" value="1"/>
</dbReference>
<keyword evidence="7" id="KW-1185">Reference proteome</keyword>
<keyword evidence="2 4" id="KW-0238">DNA-binding</keyword>
<keyword evidence="1" id="KW-0805">Transcription regulation</keyword>
<sequence>MSKASTTRHSILEKAFEIIYTKGYQTTSIDEIIATTNVTKGAFYYHFKTKDEMGLAIINEILKPTMQNDFVKPLQDAEDPILEIYDMTKALLLENPFLKLEFGCPAGNLTQEMTPWNVEFGKALAELTLEWQQALQNNISKAQKNGTVREDINPIQVAYFIMSGYWGIRNFGKVYNSIDCYHSYLNELKIYLNNLR</sequence>
<dbReference type="Proteomes" id="UP000051682">
    <property type="component" value="Unassembled WGS sequence"/>
</dbReference>
<feature type="domain" description="HTH tetR-type" evidence="5">
    <location>
        <begin position="5"/>
        <end position="65"/>
    </location>
</feature>
<gene>
    <name evidence="6" type="ORF">AR438_11305</name>
</gene>
<evidence type="ECO:0000256" key="3">
    <source>
        <dbReference type="ARBA" id="ARBA00023163"/>
    </source>
</evidence>
<dbReference type="InterPro" id="IPR011075">
    <property type="entry name" value="TetR_C"/>
</dbReference>
<dbReference type="InterPro" id="IPR001647">
    <property type="entry name" value="HTH_TetR"/>
</dbReference>
<dbReference type="InterPro" id="IPR009057">
    <property type="entry name" value="Homeodomain-like_sf"/>
</dbReference>
<dbReference type="STRING" id="452084.AR438_11305"/>
<dbReference type="SUPFAM" id="SSF46689">
    <property type="entry name" value="Homeodomain-like"/>
    <property type="match status" value="1"/>
</dbReference>